<keyword evidence="2" id="KW-1185">Reference proteome</keyword>
<dbReference type="HOGENOM" id="CLU_144126_0_0_9"/>
<evidence type="ECO:0000313" key="1">
    <source>
        <dbReference type="EMBL" id="EEQ49657.1"/>
    </source>
</evidence>
<reference evidence="1 2" key="1">
    <citation type="submission" date="2009-04" db="EMBL/GenBank/DDBJ databases">
        <authorList>
            <person name="Qin X."/>
            <person name="Bachman B."/>
            <person name="Battles P."/>
            <person name="Bell A."/>
            <person name="Bess C."/>
            <person name="Bickham C."/>
            <person name="Chaboub L."/>
            <person name="Chen D."/>
            <person name="Coyle M."/>
            <person name="Deiros D.R."/>
            <person name="Dinh H."/>
            <person name="Forbes L."/>
            <person name="Fowler G."/>
            <person name="Francisco L."/>
            <person name="Fu Q."/>
            <person name="Gubbala S."/>
            <person name="Hale W."/>
            <person name="Han Y."/>
            <person name="Hemphill L."/>
            <person name="Highlander S.K."/>
            <person name="Hirani K."/>
            <person name="Hogues M."/>
            <person name="Jackson L."/>
            <person name="Jakkamsetti A."/>
            <person name="Javaid M."/>
            <person name="Jiang H."/>
            <person name="Korchina V."/>
            <person name="Kovar C."/>
            <person name="Lara F."/>
            <person name="Lee S."/>
            <person name="Mata R."/>
            <person name="Mathew T."/>
            <person name="Moen C."/>
            <person name="Morales K."/>
            <person name="Munidasa M."/>
            <person name="Nazareth L."/>
            <person name="Ngo R."/>
            <person name="Nguyen L."/>
            <person name="Okwuonu G."/>
            <person name="Ongeri F."/>
            <person name="Patil S."/>
            <person name="Petrosino J."/>
            <person name="Pham C."/>
            <person name="Pham P."/>
            <person name="Pu L.-L."/>
            <person name="Puazo M."/>
            <person name="Raj R."/>
            <person name="Reid J."/>
            <person name="Rouhana J."/>
            <person name="Saada N."/>
            <person name="Shang Y."/>
            <person name="Simmons D."/>
            <person name="Thornton R."/>
            <person name="Warren J."/>
            <person name="Weissenberger G."/>
            <person name="Zhang J."/>
            <person name="Zhang L."/>
            <person name="Zhou C."/>
            <person name="Zhu D."/>
            <person name="Muzny D."/>
            <person name="Worley K."/>
            <person name="Gibbs R."/>
        </authorList>
    </citation>
    <scope>NUCLEOTIDE SEQUENCE [LARGE SCALE GENOMIC DNA]</scope>
    <source>
        <strain evidence="1 2">ATCC 43531</strain>
    </source>
</reference>
<sequence length="125" mass="13166">MTSKGDVVVALSREEVIALVKKLAEAPSVYAGLKEKAEHFLRAAGTAEEHASFHTLVEELKGDVLTIDQLIGFTNSPDGVKAFGEKKAQELTTAAKKAKEQGEDTCICPACQAGKAILANQAVIG</sequence>
<dbReference type="Proteomes" id="UP000005309">
    <property type="component" value="Unassembled WGS sequence"/>
</dbReference>
<dbReference type="AlphaFoldDB" id="C4V0I5"/>
<evidence type="ECO:0000313" key="2">
    <source>
        <dbReference type="Proteomes" id="UP000005309"/>
    </source>
</evidence>
<proteinExistence type="predicted"/>
<organism evidence="1 2">
    <name type="scientific">Selenomonas flueggei ATCC 43531</name>
    <dbReference type="NCBI Taxonomy" id="638302"/>
    <lineage>
        <taxon>Bacteria</taxon>
        <taxon>Bacillati</taxon>
        <taxon>Bacillota</taxon>
        <taxon>Negativicutes</taxon>
        <taxon>Selenomonadales</taxon>
        <taxon>Selenomonadaceae</taxon>
        <taxon>Selenomonas</taxon>
    </lineage>
</organism>
<name>C4V0I5_9FIRM</name>
<dbReference type="STRING" id="638302.HMPREF0908_0029"/>
<dbReference type="RefSeq" id="WP_006691270.1">
    <property type="nucleotide sequence ID" value="NZ_GG694010.1"/>
</dbReference>
<protein>
    <submittedName>
        <fullName evidence="1">Uncharacterized protein</fullName>
    </submittedName>
</protein>
<dbReference type="eggNOG" id="ENOG5031JUT">
    <property type="taxonomic scope" value="Bacteria"/>
</dbReference>
<dbReference type="OrthoDB" id="1654682at2"/>
<accession>C4V0I5</accession>
<gene>
    <name evidence="1" type="ORF">HMPREF0908_0029</name>
</gene>
<comment type="caution">
    <text evidence="1">The sequence shown here is derived from an EMBL/GenBank/DDBJ whole genome shotgun (WGS) entry which is preliminary data.</text>
</comment>
<dbReference type="EMBL" id="ACLA01000001">
    <property type="protein sequence ID" value="EEQ49657.1"/>
    <property type="molecule type" value="Genomic_DNA"/>
</dbReference>